<organism evidence="1">
    <name type="scientific">Opuntia streptacantha</name>
    <name type="common">Prickly pear cactus</name>
    <name type="synonym">Opuntia cardona</name>
    <dbReference type="NCBI Taxonomy" id="393608"/>
    <lineage>
        <taxon>Eukaryota</taxon>
        <taxon>Viridiplantae</taxon>
        <taxon>Streptophyta</taxon>
        <taxon>Embryophyta</taxon>
        <taxon>Tracheophyta</taxon>
        <taxon>Spermatophyta</taxon>
        <taxon>Magnoliopsida</taxon>
        <taxon>eudicotyledons</taxon>
        <taxon>Gunneridae</taxon>
        <taxon>Pentapetalae</taxon>
        <taxon>Caryophyllales</taxon>
        <taxon>Cactineae</taxon>
        <taxon>Cactaceae</taxon>
        <taxon>Opuntioideae</taxon>
        <taxon>Opuntia</taxon>
    </lineage>
</organism>
<dbReference type="AlphaFoldDB" id="A0A7C9DFU5"/>
<dbReference type="EMBL" id="GISG01127866">
    <property type="protein sequence ID" value="MBA4642280.1"/>
    <property type="molecule type" value="Transcribed_RNA"/>
</dbReference>
<protein>
    <submittedName>
        <fullName evidence="1">Uncharacterized protein</fullName>
    </submittedName>
</protein>
<reference evidence="1" key="1">
    <citation type="journal article" date="2013" name="J. Plant Res.">
        <title>Effect of fungi and light on seed germination of three Opuntia species from semiarid lands of central Mexico.</title>
        <authorList>
            <person name="Delgado-Sanchez P."/>
            <person name="Jimenez-Bremont J.F."/>
            <person name="Guerrero-Gonzalez Mde L."/>
            <person name="Flores J."/>
        </authorList>
    </citation>
    <scope>NUCLEOTIDE SEQUENCE</scope>
    <source>
        <tissue evidence="1">Cladode</tissue>
    </source>
</reference>
<reference evidence="1" key="2">
    <citation type="submission" date="2020-07" db="EMBL/GenBank/DDBJ databases">
        <authorList>
            <person name="Vera ALvarez R."/>
            <person name="Arias-Moreno D.M."/>
            <person name="Jimenez-Jacinto V."/>
            <person name="Jimenez-Bremont J.F."/>
            <person name="Swaminathan K."/>
            <person name="Moose S.P."/>
            <person name="Guerrero-Gonzalez M.L."/>
            <person name="Marino-Ramirez L."/>
            <person name="Landsman D."/>
            <person name="Rodriguez-Kessler M."/>
            <person name="Delgado-Sanchez P."/>
        </authorList>
    </citation>
    <scope>NUCLEOTIDE SEQUENCE</scope>
    <source>
        <tissue evidence="1">Cladode</tissue>
    </source>
</reference>
<proteinExistence type="predicted"/>
<sequence>MQVKLNLSSCHPVQINVPISSFCFFIEAHSPHFKFKVPPFCFPHNFLYVIQWIWVMGFADFEVFECGFFLMEGYLWRRAAYSPCFRCIMQLLVLDYSPCFLLIPRLGV</sequence>
<accession>A0A7C9DFU5</accession>
<evidence type="ECO:0000313" key="1">
    <source>
        <dbReference type="EMBL" id="MBA4642280.1"/>
    </source>
</evidence>
<name>A0A7C9DFU5_OPUST</name>